<evidence type="ECO:0000313" key="3">
    <source>
        <dbReference type="EMBL" id="MFD1644698.1"/>
    </source>
</evidence>
<feature type="transmembrane region" description="Helical" evidence="2">
    <location>
        <begin position="90"/>
        <end position="113"/>
    </location>
</feature>
<keyword evidence="2" id="KW-0472">Membrane</keyword>
<keyword evidence="4" id="KW-1185">Reference proteome</keyword>
<accession>A0ABD6DF49</accession>
<organism evidence="3 4">
    <name type="scientific">Haloarchaeobius litoreus</name>
    <dbReference type="NCBI Taxonomy" id="755306"/>
    <lineage>
        <taxon>Archaea</taxon>
        <taxon>Methanobacteriati</taxon>
        <taxon>Methanobacteriota</taxon>
        <taxon>Stenosarchaea group</taxon>
        <taxon>Halobacteria</taxon>
        <taxon>Halobacteriales</taxon>
        <taxon>Halorubellaceae</taxon>
        <taxon>Haloarchaeobius</taxon>
    </lineage>
</organism>
<dbReference type="AlphaFoldDB" id="A0ABD6DF49"/>
<comment type="caution">
    <text evidence="3">The sequence shown here is derived from an EMBL/GenBank/DDBJ whole genome shotgun (WGS) entry which is preliminary data.</text>
</comment>
<dbReference type="Proteomes" id="UP001597034">
    <property type="component" value="Unassembled WGS sequence"/>
</dbReference>
<reference evidence="3 4" key="1">
    <citation type="journal article" date="2019" name="Int. J. Syst. Evol. Microbiol.">
        <title>The Global Catalogue of Microorganisms (GCM) 10K type strain sequencing project: providing services to taxonomists for standard genome sequencing and annotation.</title>
        <authorList>
            <consortium name="The Broad Institute Genomics Platform"/>
            <consortium name="The Broad Institute Genome Sequencing Center for Infectious Disease"/>
            <person name="Wu L."/>
            <person name="Ma J."/>
        </authorList>
    </citation>
    <scope>NUCLEOTIDE SEQUENCE [LARGE SCALE GENOMIC DNA]</scope>
    <source>
        <strain evidence="3 4">CGMCC 1.10390</strain>
    </source>
</reference>
<evidence type="ECO:0000256" key="2">
    <source>
        <dbReference type="SAM" id="Phobius"/>
    </source>
</evidence>
<feature type="transmembrane region" description="Helical" evidence="2">
    <location>
        <begin position="133"/>
        <end position="155"/>
    </location>
</feature>
<keyword evidence="2" id="KW-0812">Transmembrane</keyword>
<dbReference type="EMBL" id="JBHUDO010000001">
    <property type="protein sequence ID" value="MFD1644698.1"/>
    <property type="molecule type" value="Genomic_DNA"/>
</dbReference>
<keyword evidence="2" id="KW-1133">Transmembrane helix</keyword>
<gene>
    <name evidence="3" type="ORF">ACFSBL_03290</name>
</gene>
<evidence type="ECO:0008006" key="5">
    <source>
        <dbReference type="Google" id="ProtNLM"/>
    </source>
</evidence>
<evidence type="ECO:0000256" key="1">
    <source>
        <dbReference type="SAM" id="MobiDB-lite"/>
    </source>
</evidence>
<name>A0ABD6DF49_9EURY</name>
<sequence>MSDLLTHVLAAFVVATVASWYLPWLARRHVPLAVAGAVAPDLAKGSLVTGDTQVTLAGVTGSWDALQTVGVVTCLAVAGAMLVDRSERRVALAALLGGAWLHVSMDYMVIRAGGVAPPYLYPLTWARLPSLDVYLSSSLWPSLVAVPVAALVWYVDRRGQAHGNGRRPTSGDRSEGDRAN</sequence>
<proteinExistence type="predicted"/>
<feature type="compositionally biased region" description="Basic and acidic residues" evidence="1">
    <location>
        <begin position="169"/>
        <end position="180"/>
    </location>
</feature>
<evidence type="ECO:0000313" key="4">
    <source>
        <dbReference type="Proteomes" id="UP001597034"/>
    </source>
</evidence>
<dbReference type="RefSeq" id="WP_256399956.1">
    <property type="nucleotide sequence ID" value="NZ_JANHJR010000002.1"/>
</dbReference>
<feature type="region of interest" description="Disordered" evidence="1">
    <location>
        <begin position="161"/>
        <end position="180"/>
    </location>
</feature>
<protein>
    <recommendedName>
        <fullName evidence="5">LexA-binding, inner membrane-associated hydrolase</fullName>
    </recommendedName>
</protein>